<evidence type="ECO:0000259" key="1">
    <source>
        <dbReference type="Pfam" id="PF01208"/>
    </source>
</evidence>
<evidence type="ECO:0000313" key="2">
    <source>
        <dbReference type="EMBL" id="KKK96196.1"/>
    </source>
</evidence>
<dbReference type="InterPro" id="IPR000257">
    <property type="entry name" value="Uroporphyrinogen_deCOase"/>
</dbReference>
<organism evidence="2">
    <name type="scientific">marine sediment metagenome</name>
    <dbReference type="NCBI Taxonomy" id="412755"/>
    <lineage>
        <taxon>unclassified sequences</taxon>
        <taxon>metagenomes</taxon>
        <taxon>ecological metagenomes</taxon>
    </lineage>
</organism>
<accession>A0A0F9CHM0</accession>
<protein>
    <recommendedName>
        <fullName evidence="1">Uroporphyrinogen decarboxylase (URO-D) domain-containing protein</fullName>
    </recommendedName>
</protein>
<dbReference type="InterPro" id="IPR038071">
    <property type="entry name" value="UROD/MetE-like_sf"/>
</dbReference>
<proteinExistence type="predicted"/>
<name>A0A0F9CHM0_9ZZZZ</name>
<dbReference type="SUPFAM" id="SSF51726">
    <property type="entry name" value="UROD/MetE-like"/>
    <property type="match status" value="1"/>
</dbReference>
<sequence length="151" mass="17647">DWGTQNSLLISPALWREFFRPLYSEYCDLIHKKGKYVFFHSDGWIEDLYDDFVGMKVDAINSQLFCMNIEKLAKKYKGKITFWGEIDRQRILPFGNVHEVTEAVYRVRKALDDGTGGVIAQCEWGKNNHMENMESVFEAWNKPLEEIKGSN</sequence>
<reference evidence="2" key="1">
    <citation type="journal article" date="2015" name="Nature">
        <title>Complex archaea that bridge the gap between prokaryotes and eukaryotes.</title>
        <authorList>
            <person name="Spang A."/>
            <person name="Saw J.H."/>
            <person name="Jorgensen S.L."/>
            <person name="Zaremba-Niedzwiedzka K."/>
            <person name="Martijn J."/>
            <person name="Lind A.E."/>
            <person name="van Eijk R."/>
            <person name="Schleper C."/>
            <person name="Guy L."/>
            <person name="Ettema T.J."/>
        </authorList>
    </citation>
    <scope>NUCLEOTIDE SEQUENCE</scope>
</reference>
<dbReference type="Pfam" id="PF01208">
    <property type="entry name" value="URO-D"/>
    <property type="match status" value="1"/>
</dbReference>
<comment type="caution">
    <text evidence="2">The sequence shown here is derived from an EMBL/GenBank/DDBJ whole genome shotgun (WGS) entry which is preliminary data.</text>
</comment>
<feature type="non-terminal residue" evidence="2">
    <location>
        <position position="1"/>
    </location>
</feature>
<dbReference type="EMBL" id="LAZR01046585">
    <property type="protein sequence ID" value="KKK96196.1"/>
    <property type="molecule type" value="Genomic_DNA"/>
</dbReference>
<dbReference type="Gene3D" id="3.20.20.210">
    <property type="match status" value="1"/>
</dbReference>
<dbReference type="AlphaFoldDB" id="A0A0F9CHM0"/>
<dbReference type="GO" id="GO:0006779">
    <property type="term" value="P:porphyrin-containing compound biosynthetic process"/>
    <property type="evidence" value="ECO:0007669"/>
    <property type="project" value="InterPro"/>
</dbReference>
<gene>
    <name evidence="2" type="ORF">LCGC14_2665170</name>
</gene>
<dbReference type="GO" id="GO:0004853">
    <property type="term" value="F:uroporphyrinogen decarboxylase activity"/>
    <property type="evidence" value="ECO:0007669"/>
    <property type="project" value="InterPro"/>
</dbReference>
<feature type="domain" description="Uroporphyrinogen decarboxylase (URO-D)" evidence="1">
    <location>
        <begin position="9"/>
        <end position="139"/>
    </location>
</feature>